<keyword evidence="4 5" id="KW-0472">Membrane</keyword>
<evidence type="ECO:0000256" key="1">
    <source>
        <dbReference type="ARBA" id="ARBA00004141"/>
    </source>
</evidence>
<keyword evidence="2 5" id="KW-0812">Transmembrane</keyword>
<protein>
    <submittedName>
        <fullName evidence="6">Bile acid:sodium symporter family protein</fullName>
    </submittedName>
</protein>
<dbReference type="Proteomes" id="UP001597124">
    <property type="component" value="Unassembled WGS sequence"/>
</dbReference>
<feature type="transmembrane region" description="Helical" evidence="5">
    <location>
        <begin position="209"/>
        <end position="229"/>
    </location>
</feature>
<feature type="transmembrane region" description="Helical" evidence="5">
    <location>
        <begin position="268"/>
        <end position="284"/>
    </location>
</feature>
<evidence type="ECO:0000256" key="2">
    <source>
        <dbReference type="ARBA" id="ARBA00022692"/>
    </source>
</evidence>
<feature type="transmembrane region" description="Helical" evidence="5">
    <location>
        <begin position="6"/>
        <end position="31"/>
    </location>
</feature>
<dbReference type="InterPro" id="IPR002657">
    <property type="entry name" value="BilAc:Na_symport/Acr3"/>
</dbReference>
<evidence type="ECO:0000256" key="3">
    <source>
        <dbReference type="ARBA" id="ARBA00022989"/>
    </source>
</evidence>
<feature type="transmembrane region" description="Helical" evidence="5">
    <location>
        <begin position="72"/>
        <end position="92"/>
    </location>
</feature>
<keyword evidence="3 5" id="KW-1133">Transmembrane helix</keyword>
<proteinExistence type="predicted"/>
<organism evidence="6 7">
    <name type="scientific">Sphingosinicella xenopeptidilytica</name>
    <dbReference type="NCBI Taxonomy" id="364098"/>
    <lineage>
        <taxon>Bacteria</taxon>
        <taxon>Pseudomonadati</taxon>
        <taxon>Pseudomonadota</taxon>
        <taxon>Alphaproteobacteria</taxon>
        <taxon>Sphingomonadales</taxon>
        <taxon>Sphingosinicellaceae</taxon>
        <taxon>Sphingosinicella</taxon>
    </lineage>
</organism>
<dbReference type="InterPro" id="IPR004710">
    <property type="entry name" value="Bilac:Na_transpt"/>
</dbReference>
<gene>
    <name evidence="6" type="ORF">ACFQ00_16260</name>
</gene>
<dbReference type="PANTHER" id="PTHR10361:SF24">
    <property type="entry name" value="P3 PROTEIN"/>
    <property type="match status" value="1"/>
</dbReference>
<reference evidence="7" key="1">
    <citation type="journal article" date="2019" name="Int. J. Syst. Evol. Microbiol.">
        <title>The Global Catalogue of Microorganisms (GCM) 10K type strain sequencing project: providing services to taxonomists for standard genome sequencing and annotation.</title>
        <authorList>
            <consortium name="The Broad Institute Genomics Platform"/>
            <consortium name="The Broad Institute Genome Sequencing Center for Infectious Disease"/>
            <person name="Wu L."/>
            <person name="Ma J."/>
        </authorList>
    </citation>
    <scope>NUCLEOTIDE SEQUENCE [LARGE SCALE GENOMIC DNA]</scope>
    <source>
        <strain evidence="7">CCUG 52537</strain>
    </source>
</reference>
<keyword evidence="7" id="KW-1185">Reference proteome</keyword>
<accession>A0ABW3C5Y2</accession>
<evidence type="ECO:0000313" key="7">
    <source>
        <dbReference type="Proteomes" id="UP001597124"/>
    </source>
</evidence>
<feature type="transmembrane region" description="Helical" evidence="5">
    <location>
        <begin position="181"/>
        <end position="203"/>
    </location>
</feature>
<feature type="transmembrane region" description="Helical" evidence="5">
    <location>
        <begin position="241"/>
        <end position="262"/>
    </location>
</feature>
<dbReference type="EMBL" id="JBHTIK010000012">
    <property type="protein sequence ID" value="MFD0849891.1"/>
    <property type="molecule type" value="Genomic_DNA"/>
</dbReference>
<feature type="transmembrane region" description="Helical" evidence="5">
    <location>
        <begin position="43"/>
        <end position="66"/>
    </location>
</feature>
<dbReference type="PANTHER" id="PTHR10361">
    <property type="entry name" value="SODIUM-BILE ACID COTRANSPORTER"/>
    <property type="match status" value="1"/>
</dbReference>
<dbReference type="Pfam" id="PF01758">
    <property type="entry name" value="SBF"/>
    <property type="match status" value="1"/>
</dbReference>
<dbReference type="Gene3D" id="1.20.1530.20">
    <property type="match status" value="1"/>
</dbReference>
<evidence type="ECO:0000256" key="5">
    <source>
        <dbReference type="SAM" id="Phobius"/>
    </source>
</evidence>
<dbReference type="InterPro" id="IPR038770">
    <property type="entry name" value="Na+/solute_symporter_sf"/>
</dbReference>
<name>A0ABW3C5Y2_SPHXN</name>
<evidence type="ECO:0000313" key="6">
    <source>
        <dbReference type="EMBL" id="MFD0849891.1"/>
    </source>
</evidence>
<comment type="caution">
    <text evidence="6">The sequence shown here is derived from an EMBL/GenBank/DDBJ whole genome shotgun (WGS) entry which is preliminary data.</text>
</comment>
<comment type="subcellular location">
    <subcellularLocation>
        <location evidence="1">Membrane</location>
        <topology evidence="1">Multi-pass membrane protein</topology>
    </subcellularLocation>
</comment>
<evidence type="ECO:0000256" key="4">
    <source>
        <dbReference type="ARBA" id="ARBA00023136"/>
    </source>
</evidence>
<dbReference type="RefSeq" id="WP_381493173.1">
    <property type="nucleotide sequence ID" value="NZ_JBHTIK010000012.1"/>
</dbReference>
<sequence>MSDAMIAFINTAFVPVGLMLIMFSMGLTLKLGDFGMVLSNRKIVLTGLFGQLIIMPFLALAIGVLFRLPPELAFGLFILGICPAGTTSNAITFIGRGNVALAVILTALSSLITVFSIPLLLQWGLRHFGLEGTVPALSVPDTMLQLVKMTILPLGVGMIVRRFWPDVAEPLSRRLRPVSMIVLIGVIAFAVGVSLEMVLANIVSAGPAIWVLNVVAMAAGLLLAAVIGAKPRDAMTLSIEVGVHNVTLATFLTLTVLDSLSLAVTQNIYGVAMIVNALLLVRWFRRRIGAAA</sequence>
<feature type="transmembrane region" description="Helical" evidence="5">
    <location>
        <begin position="99"/>
        <end position="123"/>
    </location>
</feature>